<dbReference type="InterPro" id="IPR044925">
    <property type="entry name" value="His-Me_finger_sf"/>
</dbReference>
<dbReference type="InterPro" id="IPR036309">
    <property type="entry name" value="T4_recomb_endonuclease_dim_sf"/>
</dbReference>
<dbReference type="EMBL" id="MK240351">
    <property type="protein sequence ID" value="QAU03972.1"/>
    <property type="molecule type" value="Genomic_DNA"/>
</dbReference>
<accession>A0A410T5D1</accession>
<proteinExistence type="predicted"/>
<evidence type="ECO:0000259" key="1">
    <source>
        <dbReference type="Pfam" id="PF09124"/>
    </source>
</evidence>
<dbReference type="Gene3D" id="1.10.720.10">
    <property type="match status" value="1"/>
</dbReference>
<organism evidence="2 3">
    <name type="scientific">Acinetobacter phage Henu6</name>
    <dbReference type="NCBI Taxonomy" id="2500136"/>
    <lineage>
        <taxon>Viruses</taxon>
        <taxon>Duplodnaviria</taxon>
        <taxon>Heunggongvirae</taxon>
        <taxon>Uroviricota</taxon>
        <taxon>Caudoviricetes</taxon>
        <taxon>Pantevenvirales</taxon>
        <taxon>Straboviridae</taxon>
        <taxon>Twarogvirinae</taxon>
        <taxon>Zedzedvirus</taxon>
        <taxon>Zedzedvirus zz1</taxon>
    </lineage>
</organism>
<dbReference type="Gene3D" id="3.40.1800.10">
    <property type="entry name" value="His-Me finger endonucleases"/>
    <property type="match status" value="1"/>
</dbReference>
<protein>
    <submittedName>
        <fullName evidence="2">Endonuclease VII</fullName>
    </submittedName>
</protein>
<gene>
    <name evidence="2" type="ORF">Henu6_gp169</name>
</gene>
<dbReference type="InterPro" id="IPR015208">
    <property type="entry name" value="T4_recomb_endonuclease_dimer"/>
</dbReference>
<dbReference type="Pfam" id="PF09124">
    <property type="entry name" value="Endonuc-dimeris"/>
    <property type="match status" value="1"/>
</dbReference>
<sequence length="161" mass="17974">MLLVGKKFIEEKHRLYKEQNGICCICGNELNPDVTSNHLDHDHSLEGPNAGKVRGLLCCLCNGLDGQLLHKFNSSGLVAKGADLNTWVTNWLSYQFRDLSNANIHPVYVNDKAKAFKYLNKPEMIAELESINAVIPAKATKAQLCSLYKKALRNYLKGTVK</sequence>
<dbReference type="InterPro" id="IPR004211">
    <property type="entry name" value="Endonuclease_7"/>
</dbReference>
<dbReference type="Pfam" id="PF02945">
    <property type="entry name" value="Endonuclease_7"/>
    <property type="match status" value="1"/>
</dbReference>
<dbReference type="SUPFAM" id="SSF54060">
    <property type="entry name" value="His-Me finger endonucleases"/>
    <property type="match status" value="1"/>
</dbReference>
<dbReference type="GO" id="GO:0004519">
    <property type="term" value="F:endonuclease activity"/>
    <property type="evidence" value="ECO:0007669"/>
    <property type="project" value="UniProtKB-KW"/>
</dbReference>
<feature type="domain" description="T4 recombination endonuclease VII dimerisation" evidence="1">
    <location>
        <begin position="104"/>
        <end position="157"/>
    </location>
</feature>
<dbReference type="InterPro" id="IPR038563">
    <property type="entry name" value="Endonuclease_7_sf"/>
</dbReference>
<evidence type="ECO:0000313" key="2">
    <source>
        <dbReference type="EMBL" id="QAU03972.1"/>
    </source>
</evidence>
<keyword evidence="2" id="KW-0378">Hydrolase</keyword>
<keyword evidence="2" id="KW-0255">Endonuclease</keyword>
<keyword evidence="2" id="KW-0540">Nuclease</keyword>
<reference evidence="2 3" key="1">
    <citation type="submission" date="2018-11" db="EMBL/GenBank/DDBJ databases">
        <authorList>
            <person name="Teng T."/>
        </authorList>
    </citation>
    <scope>NUCLEOTIDE SEQUENCE [LARGE SCALE GENOMIC DNA]</scope>
</reference>
<dbReference type="SUPFAM" id="SSF68918">
    <property type="entry name" value="Recombination endonuclease VII, C-terminal and dimerization domains"/>
    <property type="match status" value="1"/>
</dbReference>
<dbReference type="Proteomes" id="UP000289169">
    <property type="component" value="Segment"/>
</dbReference>
<name>A0A410T5D1_9CAUD</name>
<evidence type="ECO:0000313" key="3">
    <source>
        <dbReference type="Proteomes" id="UP000289169"/>
    </source>
</evidence>